<dbReference type="EMBL" id="ML178833">
    <property type="protein sequence ID" value="TFK99529.1"/>
    <property type="molecule type" value="Genomic_DNA"/>
</dbReference>
<protein>
    <submittedName>
        <fullName evidence="1">Uncharacterized protein</fullName>
    </submittedName>
</protein>
<organism evidence="1 2">
    <name type="scientific">Pterulicium gracile</name>
    <dbReference type="NCBI Taxonomy" id="1884261"/>
    <lineage>
        <taxon>Eukaryota</taxon>
        <taxon>Fungi</taxon>
        <taxon>Dikarya</taxon>
        <taxon>Basidiomycota</taxon>
        <taxon>Agaricomycotina</taxon>
        <taxon>Agaricomycetes</taxon>
        <taxon>Agaricomycetidae</taxon>
        <taxon>Agaricales</taxon>
        <taxon>Pleurotineae</taxon>
        <taxon>Pterulaceae</taxon>
        <taxon>Pterulicium</taxon>
    </lineage>
</organism>
<evidence type="ECO:0000313" key="1">
    <source>
        <dbReference type="EMBL" id="TFK99529.1"/>
    </source>
</evidence>
<keyword evidence="2" id="KW-1185">Reference proteome</keyword>
<proteinExistence type="predicted"/>
<sequence>MFNVNRFHGLGALFHGVPEFLQASSWNMQIFDCEQAILTQDEIIALLVSVHKGAQTPSMLRHVFLSTIEITPRFLDQVQFYCPQAIATIRWFRLSITMYGLFCLRRSRMEDGEQNHWQRIKFMTPIPTSCPIPAMPIRYRPWANECTLDISTLDSAQVLWLYWSQLWGKIVEPDIFQHSFTLSPPPVPKPTEAEPKQAGMATALFWTFDPNGSESKSPSSTWRILT</sequence>
<reference evidence="1 2" key="1">
    <citation type="journal article" date="2019" name="Nat. Ecol. Evol.">
        <title>Megaphylogeny resolves global patterns of mushroom evolution.</title>
        <authorList>
            <person name="Varga T."/>
            <person name="Krizsan K."/>
            <person name="Foldi C."/>
            <person name="Dima B."/>
            <person name="Sanchez-Garcia M."/>
            <person name="Sanchez-Ramirez S."/>
            <person name="Szollosi G.J."/>
            <person name="Szarkandi J.G."/>
            <person name="Papp V."/>
            <person name="Albert L."/>
            <person name="Andreopoulos W."/>
            <person name="Angelini C."/>
            <person name="Antonin V."/>
            <person name="Barry K.W."/>
            <person name="Bougher N.L."/>
            <person name="Buchanan P."/>
            <person name="Buyck B."/>
            <person name="Bense V."/>
            <person name="Catcheside P."/>
            <person name="Chovatia M."/>
            <person name="Cooper J."/>
            <person name="Damon W."/>
            <person name="Desjardin D."/>
            <person name="Finy P."/>
            <person name="Geml J."/>
            <person name="Haridas S."/>
            <person name="Hughes K."/>
            <person name="Justo A."/>
            <person name="Karasinski D."/>
            <person name="Kautmanova I."/>
            <person name="Kiss B."/>
            <person name="Kocsube S."/>
            <person name="Kotiranta H."/>
            <person name="LaButti K.M."/>
            <person name="Lechner B.E."/>
            <person name="Liimatainen K."/>
            <person name="Lipzen A."/>
            <person name="Lukacs Z."/>
            <person name="Mihaltcheva S."/>
            <person name="Morgado L.N."/>
            <person name="Niskanen T."/>
            <person name="Noordeloos M.E."/>
            <person name="Ohm R.A."/>
            <person name="Ortiz-Santana B."/>
            <person name="Ovrebo C."/>
            <person name="Racz N."/>
            <person name="Riley R."/>
            <person name="Savchenko A."/>
            <person name="Shiryaev A."/>
            <person name="Soop K."/>
            <person name="Spirin V."/>
            <person name="Szebenyi C."/>
            <person name="Tomsovsky M."/>
            <person name="Tulloss R.E."/>
            <person name="Uehling J."/>
            <person name="Grigoriev I.V."/>
            <person name="Vagvolgyi C."/>
            <person name="Papp T."/>
            <person name="Martin F.M."/>
            <person name="Miettinen O."/>
            <person name="Hibbett D.S."/>
            <person name="Nagy L.G."/>
        </authorList>
    </citation>
    <scope>NUCLEOTIDE SEQUENCE [LARGE SCALE GENOMIC DNA]</scope>
    <source>
        <strain evidence="1 2">CBS 309.79</strain>
    </source>
</reference>
<name>A0A5C3QEK6_9AGAR</name>
<gene>
    <name evidence="1" type="ORF">BDV98DRAFT_594843</name>
</gene>
<dbReference type="Proteomes" id="UP000305067">
    <property type="component" value="Unassembled WGS sequence"/>
</dbReference>
<dbReference type="AlphaFoldDB" id="A0A5C3QEK6"/>
<evidence type="ECO:0000313" key="2">
    <source>
        <dbReference type="Proteomes" id="UP000305067"/>
    </source>
</evidence>
<accession>A0A5C3QEK6</accession>